<dbReference type="Pfam" id="PF13302">
    <property type="entry name" value="Acetyltransf_3"/>
    <property type="match status" value="1"/>
</dbReference>
<comment type="caution">
    <text evidence="2">The sequence shown here is derived from an EMBL/GenBank/DDBJ whole genome shotgun (WGS) entry which is preliminary data.</text>
</comment>
<dbReference type="InterPro" id="IPR016181">
    <property type="entry name" value="Acyl_CoA_acyltransferase"/>
</dbReference>
<organism evidence="2 3">
    <name type="scientific">Staphylococcus equorum</name>
    <dbReference type="NCBI Taxonomy" id="246432"/>
    <lineage>
        <taxon>Bacteria</taxon>
        <taxon>Bacillati</taxon>
        <taxon>Bacillota</taxon>
        <taxon>Bacilli</taxon>
        <taxon>Bacillales</taxon>
        <taxon>Staphylococcaceae</taxon>
        <taxon>Staphylococcus</taxon>
    </lineage>
</organism>
<dbReference type="Proteomes" id="UP001174037">
    <property type="component" value="Unassembled WGS sequence"/>
</dbReference>
<dbReference type="CDD" id="cd04301">
    <property type="entry name" value="NAT_SF"/>
    <property type="match status" value="1"/>
</dbReference>
<dbReference type="Gene3D" id="3.40.630.30">
    <property type="match status" value="1"/>
</dbReference>
<dbReference type="GO" id="GO:0016747">
    <property type="term" value="F:acyltransferase activity, transferring groups other than amino-acyl groups"/>
    <property type="evidence" value="ECO:0007669"/>
    <property type="project" value="InterPro"/>
</dbReference>
<name>A0AAW7AHB8_9STAP</name>
<proteinExistence type="predicted"/>
<dbReference type="PROSITE" id="PS51186">
    <property type="entry name" value="GNAT"/>
    <property type="match status" value="1"/>
</dbReference>
<dbReference type="AlphaFoldDB" id="A0AAW7AHB8"/>
<dbReference type="SUPFAM" id="SSF55729">
    <property type="entry name" value="Acyl-CoA N-acyltransferases (Nat)"/>
    <property type="match status" value="1"/>
</dbReference>
<sequence>MKAVLKINNHLSLRDAQASDIEDYLSVPFNEELLRMYGSEINSETEKQQSGAKLLIAKIMANPYEWVIDYDNLFIGQARLTLDETNNKAKFAIGIFNPQFWNGGIGTQVTHQILEYAFNDLGLHKVYLRVLSYNYRAINSYKNSGFIIEGSDREGSYINGNYETDLYMSILYDEFKSNFINKGKH</sequence>
<accession>A0AAW7AHB8</accession>
<dbReference type="PANTHER" id="PTHR43415:SF3">
    <property type="entry name" value="GNAT-FAMILY ACETYLTRANSFERASE"/>
    <property type="match status" value="1"/>
</dbReference>
<reference evidence="2" key="1">
    <citation type="journal article" date="2023" name="Int. J. Mol. Sci.">
        <title>Antibiotic Resistance/Susceptibility Profiles of Staphylococcus equorum Strains from Cheese, and Genome Analysis for Antibiotic Resistance Genes.</title>
        <authorList>
            <person name="Vazquez L."/>
            <person name="Srednik M.E."/>
            <person name="Rodriguez J."/>
            <person name="Florez A.B."/>
            <person name="Mayo B."/>
        </authorList>
    </citation>
    <scope>NUCLEOTIDE SEQUENCE</scope>
    <source>
        <strain evidence="2">5A3I</strain>
    </source>
</reference>
<evidence type="ECO:0000313" key="3">
    <source>
        <dbReference type="Proteomes" id="UP001174037"/>
    </source>
</evidence>
<dbReference type="InterPro" id="IPR000182">
    <property type="entry name" value="GNAT_dom"/>
</dbReference>
<reference evidence="2" key="2">
    <citation type="submission" date="2023-03" db="EMBL/GenBank/DDBJ databases">
        <authorList>
            <person name="Vazquez L."/>
            <person name="Rodriguez J."/>
            <person name="Mayo B."/>
            <person name="Florez A.B."/>
        </authorList>
    </citation>
    <scope>NUCLEOTIDE SEQUENCE</scope>
    <source>
        <strain evidence="2">5A3I</strain>
    </source>
</reference>
<feature type="domain" description="N-acetyltransferase" evidence="1">
    <location>
        <begin position="11"/>
        <end position="173"/>
    </location>
</feature>
<dbReference type="RefSeq" id="WP_285323006.1">
    <property type="nucleotide sequence ID" value="NZ_JARGCK010000002.1"/>
</dbReference>
<gene>
    <name evidence="2" type="ORF">P1A27_03965</name>
</gene>
<evidence type="ECO:0000313" key="2">
    <source>
        <dbReference type="EMBL" id="MDK9865122.1"/>
    </source>
</evidence>
<dbReference type="EMBL" id="JARGCK010000002">
    <property type="protein sequence ID" value="MDK9865122.1"/>
    <property type="molecule type" value="Genomic_DNA"/>
</dbReference>
<evidence type="ECO:0000259" key="1">
    <source>
        <dbReference type="PROSITE" id="PS51186"/>
    </source>
</evidence>
<dbReference type="PANTHER" id="PTHR43415">
    <property type="entry name" value="SPERMIDINE N(1)-ACETYLTRANSFERASE"/>
    <property type="match status" value="1"/>
</dbReference>
<protein>
    <submittedName>
        <fullName evidence="2">GNAT family protein</fullName>
    </submittedName>
</protein>